<dbReference type="GO" id="GO:0001664">
    <property type="term" value="F:G protein-coupled receptor binding"/>
    <property type="evidence" value="ECO:0007669"/>
    <property type="project" value="TreeGrafter"/>
</dbReference>
<dbReference type="PANTHER" id="PTHR24355:SF30">
    <property type="entry name" value="SERINE_THREONINE-PROTEIN KINASE 32B ISOFORM X1"/>
    <property type="match status" value="1"/>
</dbReference>
<evidence type="ECO:0000256" key="4">
    <source>
        <dbReference type="ARBA" id="ARBA00022777"/>
    </source>
</evidence>
<protein>
    <submittedName>
        <fullName evidence="9">Protein kinase domain-containing protein</fullName>
    </submittedName>
</protein>
<keyword evidence="5" id="KW-0067">ATP-binding</keyword>
<evidence type="ECO:0000256" key="2">
    <source>
        <dbReference type="ARBA" id="ARBA00022679"/>
    </source>
</evidence>
<evidence type="ECO:0000256" key="3">
    <source>
        <dbReference type="ARBA" id="ARBA00022741"/>
    </source>
</evidence>
<dbReference type="GO" id="GO:0009966">
    <property type="term" value="P:regulation of signal transduction"/>
    <property type="evidence" value="ECO:0007669"/>
    <property type="project" value="TreeGrafter"/>
</dbReference>
<dbReference type="AlphaFoldDB" id="A0A0N4V0E0"/>
<sequence length="185" mass="21250">MAPEVILTALGHANGYDHRVDWYSLGVCFYEMLLGRRPYIYSSQASSEEVLRLMSGERFVRPANWPSDLLNFISSILRFDIRTRITSLEAFTKHTYMSRINMDNVLALKTVPGFIPRGDSLNCDPTFELEERIVNSSTIYNTGKKTVKNEESLQKSIDQFSAAFYCYNRKFANSTNEKLFVDRGT</sequence>
<keyword evidence="8" id="KW-1185">Reference proteome</keyword>
<dbReference type="GO" id="GO:0007186">
    <property type="term" value="P:G protein-coupled receptor signaling pathway"/>
    <property type="evidence" value="ECO:0007669"/>
    <property type="project" value="TreeGrafter"/>
</dbReference>
<reference evidence="9" key="1">
    <citation type="submission" date="2017-02" db="UniProtKB">
        <authorList>
            <consortium name="WormBaseParasite"/>
        </authorList>
    </citation>
    <scope>IDENTIFICATION</scope>
</reference>
<dbReference type="STRING" id="51028.A0A0N4V0E0"/>
<feature type="domain" description="Protein kinase" evidence="6">
    <location>
        <begin position="1"/>
        <end position="97"/>
    </location>
</feature>
<dbReference type="GO" id="GO:0004703">
    <property type="term" value="F:G protein-coupled receptor kinase activity"/>
    <property type="evidence" value="ECO:0007669"/>
    <property type="project" value="TreeGrafter"/>
</dbReference>
<evidence type="ECO:0000256" key="1">
    <source>
        <dbReference type="ARBA" id="ARBA00022527"/>
    </source>
</evidence>
<dbReference type="InterPro" id="IPR011009">
    <property type="entry name" value="Kinase-like_dom_sf"/>
</dbReference>
<dbReference type="InterPro" id="IPR000719">
    <property type="entry name" value="Prot_kinase_dom"/>
</dbReference>
<organism evidence="9">
    <name type="scientific">Enterobius vermicularis</name>
    <name type="common">Human pinworm</name>
    <dbReference type="NCBI Taxonomy" id="51028"/>
    <lineage>
        <taxon>Eukaryota</taxon>
        <taxon>Metazoa</taxon>
        <taxon>Ecdysozoa</taxon>
        <taxon>Nematoda</taxon>
        <taxon>Chromadorea</taxon>
        <taxon>Rhabditida</taxon>
        <taxon>Spirurina</taxon>
        <taxon>Oxyuridomorpha</taxon>
        <taxon>Oxyuroidea</taxon>
        <taxon>Oxyuridae</taxon>
        <taxon>Enterobius</taxon>
    </lineage>
</organism>
<dbReference type="Gene3D" id="1.10.510.10">
    <property type="entry name" value="Transferase(Phosphotransferase) domain 1"/>
    <property type="match status" value="1"/>
</dbReference>
<reference evidence="7 8" key="2">
    <citation type="submission" date="2018-10" db="EMBL/GenBank/DDBJ databases">
        <authorList>
            <consortium name="Pathogen Informatics"/>
        </authorList>
    </citation>
    <scope>NUCLEOTIDE SEQUENCE [LARGE SCALE GENOMIC DNA]</scope>
</reference>
<dbReference type="PROSITE" id="PS50011">
    <property type="entry name" value="PROTEIN_KINASE_DOM"/>
    <property type="match status" value="1"/>
</dbReference>
<dbReference type="Proteomes" id="UP000274131">
    <property type="component" value="Unassembled WGS sequence"/>
</dbReference>
<dbReference type="PANTHER" id="PTHR24355">
    <property type="entry name" value="G PROTEIN-COUPLED RECEPTOR KINASE/RIBOSOMAL PROTEIN S6 KINASE"/>
    <property type="match status" value="1"/>
</dbReference>
<dbReference type="OrthoDB" id="2156623at2759"/>
<gene>
    <name evidence="7" type="ORF">EVEC_LOCUS3088</name>
</gene>
<evidence type="ECO:0000313" key="7">
    <source>
        <dbReference type="EMBL" id="VDD87945.1"/>
    </source>
</evidence>
<keyword evidence="2" id="KW-0808">Transferase</keyword>
<evidence type="ECO:0000313" key="9">
    <source>
        <dbReference type="WBParaSite" id="EVEC_0000338001-mRNA-1"/>
    </source>
</evidence>
<keyword evidence="3" id="KW-0547">Nucleotide-binding</keyword>
<keyword evidence="4" id="KW-0418">Kinase</keyword>
<proteinExistence type="predicted"/>
<keyword evidence="1" id="KW-0723">Serine/threonine-protein kinase</keyword>
<evidence type="ECO:0000259" key="6">
    <source>
        <dbReference type="PROSITE" id="PS50011"/>
    </source>
</evidence>
<accession>A0A0N4V0E0</accession>
<evidence type="ECO:0000313" key="8">
    <source>
        <dbReference type="Proteomes" id="UP000274131"/>
    </source>
</evidence>
<dbReference type="WBParaSite" id="EVEC_0000338001-mRNA-1">
    <property type="protein sequence ID" value="EVEC_0000338001-mRNA-1"/>
    <property type="gene ID" value="EVEC_0000338001"/>
</dbReference>
<dbReference type="Pfam" id="PF00069">
    <property type="entry name" value="Pkinase"/>
    <property type="match status" value="1"/>
</dbReference>
<dbReference type="GO" id="GO:0005524">
    <property type="term" value="F:ATP binding"/>
    <property type="evidence" value="ECO:0007669"/>
    <property type="project" value="UniProtKB-KW"/>
</dbReference>
<name>A0A0N4V0E0_ENTVE</name>
<dbReference type="EMBL" id="UXUI01007506">
    <property type="protein sequence ID" value="VDD87945.1"/>
    <property type="molecule type" value="Genomic_DNA"/>
</dbReference>
<dbReference type="SUPFAM" id="SSF56112">
    <property type="entry name" value="Protein kinase-like (PK-like)"/>
    <property type="match status" value="1"/>
</dbReference>
<evidence type="ECO:0000256" key="5">
    <source>
        <dbReference type="ARBA" id="ARBA00022840"/>
    </source>
</evidence>